<dbReference type="EMBL" id="WNYA01000003">
    <property type="protein sequence ID" value="KAG8584026.1"/>
    <property type="molecule type" value="Genomic_DNA"/>
</dbReference>
<keyword evidence="2" id="KW-1185">Reference proteome</keyword>
<reference evidence="1" key="1">
    <citation type="thesis" date="2020" institute="ProQuest LLC" country="789 East Eisenhower Parkway, Ann Arbor, MI, USA">
        <title>Comparative Genomics and Chromosome Evolution.</title>
        <authorList>
            <person name="Mudd A.B."/>
        </authorList>
    </citation>
    <scope>NUCLEOTIDE SEQUENCE</scope>
    <source>
        <strain evidence="1">237g6f4</strain>
        <tissue evidence="1">Blood</tissue>
    </source>
</reference>
<accession>A0AAV7CHB5</accession>
<proteinExistence type="predicted"/>
<dbReference type="AlphaFoldDB" id="A0AAV7CHB5"/>
<protein>
    <submittedName>
        <fullName evidence="1">Uncharacterized protein</fullName>
    </submittedName>
</protein>
<comment type="caution">
    <text evidence="1">The sequence shown here is derived from an EMBL/GenBank/DDBJ whole genome shotgun (WGS) entry which is preliminary data.</text>
</comment>
<sequence length="70" mass="8417">MLSTCAWDRKKLDNCSRRTTQFRQRFSIVFSCIIFNVDLAEELPCCLKTQVFSFITCWFHVLKKLNFFQI</sequence>
<dbReference type="Proteomes" id="UP000824782">
    <property type="component" value="Unassembled WGS sequence"/>
</dbReference>
<gene>
    <name evidence="1" type="ORF">GDO81_008641</name>
</gene>
<evidence type="ECO:0000313" key="2">
    <source>
        <dbReference type="Proteomes" id="UP000824782"/>
    </source>
</evidence>
<organism evidence="1 2">
    <name type="scientific">Engystomops pustulosus</name>
    <name type="common">Tungara frog</name>
    <name type="synonym">Physalaemus pustulosus</name>
    <dbReference type="NCBI Taxonomy" id="76066"/>
    <lineage>
        <taxon>Eukaryota</taxon>
        <taxon>Metazoa</taxon>
        <taxon>Chordata</taxon>
        <taxon>Craniata</taxon>
        <taxon>Vertebrata</taxon>
        <taxon>Euteleostomi</taxon>
        <taxon>Amphibia</taxon>
        <taxon>Batrachia</taxon>
        <taxon>Anura</taxon>
        <taxon>Neobatrachia</taxon>
        <taxon>Hyloidea</taxon>
        <taxon>Leptodactylidae</taxon>
        <taxon>Leiuperinae</taxon>
        <taxon>Engystomops</taxon>
    </lineage>
</organism>
<name>A0AAV7CHB5_ENGPU</name>
<evidence type="ECO:0000313" key="1">
    <source>
        <dbReference type="EMBL" id="KAG8584026.1"/>
    </source>
</evidence>